<name>A0A8X6SXT3_TRICX</name>
<dbReference type="Proteomes" id="UP000887159">
    <property type="component" value="Unassembled WGS sequence"/>
</dbReference>
<organism evidence="1 2">
    <name type="scientific">Trichonephila clavipes</name>
    <name type="common">Golden silk orbweaver</name>
    <name type="synonym">Nephila clavipes</name>
    <dbReference type="NCBI Taxonomy" id="2585209"/>
    <lineage>
        <taxon>Eukaryota</taxon>
        <taxon>Metazoa</taxon>
        <taxon>Ecdysozoa</taxon>
        <taxon>Arthropoda</taxon>
        <taxon>Chelicerata</taxon>
        <taxon>Arachnida</taxon>
        <taxon>Araneae</taxon>
        <taxon>Araneomorphae</taxon>
        <taxon>Entelegynae</taxon>
        <taxon>Araneoidea</taxon>
        <taxon>Nephilidae</taxon>
        <taxon>Trichonephila</taxon>
    </lineage>
</organism>
<proteinExistence type="predicted"/>
<protein>
    <submittedName>
        <fullName evidence="1">Uncharacterized protein</fullName>
    </submittedName>
</protein>
<reference evidence="1" key="1">
    <citation type="submission" date="2020-08" db="EMBL/GenBank/DDBJ databases">
        <title>Multicomponent nature underlies the extraordinary mechanical properties of spider dragline silk.</title>
        <authorList>
            <person name="Kono N."/>
            <person name="Nakamura H."/>
            <person name="Mori M."/>
            <person name="Yoshida Y."/>
            <person name="Ohtoshi R."/>
            <person name="Malay A.D."/>
            <person name="Moran D.A.P."/>
            <person name="Tomita M."/>
            <person name="Numata K."/>
            <person name="Arakawa K."/>
        </authorList>
    </citation>
    <scope>NUCLEOTIDE SEQUENCE</scope>
</reference>
<keyword evidence="2" id="KW-1185">Reference proteome</keyword>
<evidence type="ECO:0000313" key="2">
    <source>
        <dbReference type="Proteomes" id="UP000887159"/>
    </source>
</evidence>
<evidence type="ECO:0000313" key="1">
    <source>
        <dbReference type="EMBL" id="GFY17457.1"/>
    </source>
</evidence>
<gene>
    <name evidence="1" type="ORF">TNCV_658701</name>
</gene>
<comment type="caution">
    <text evidence="1">The sequence shown here is derived from an EMBL/GenBank/DDBJ whole genome shotgun (WGS) entry which is preliminary data.</text>
</comment>
<accession>A0A8X6SXT3</accession>
<dbReference type="EMBL" id="BMAU01021344">
    <property type="protein sequence ID" value="GFY17457.1"/>
    <property type="molecule type" value="Genomic_DNA"/>
</dbReference>
<dbReference type="AlphaFoldDB" id="A0A8X6SXT3"/>
<sequence length="70" mass="7697">MRSSSNEDPCVERLTHIKSVNAQNLPLSSSGSSEWDLPAYVGLAVNKGGLIDQRFSNRINESTQIDPPHM</sequence>